<evidence type="ECO:0000313" key="2">
    <source>
        <dbReference type="Proteomes" id="UP000245263"/>
    </source>
</evidence>
<reference evidence="1 2" key="1">
    <citation type="submission" date="2021-08" db="EMBL/GenBank/DDBJ databases">
        <title>Complete genome sequence of Leptospira kobayashii strain E30.</title>
        <authorList>
            <person name="Nakao R."/>
            <person name="Nakamura S."/>
            <person name="Masuzawa T."/>
            <person name="Koizumi N."/>
        </authorList>
    </citation>
    <scope>NUCLEOTIDE SEQUENCE [LARGE SCALE GENOMIC DNA]</scope>
    <source>
        <strain evidence="1 2">E30</strain>
    </source>
</reference>
<proteinExistence type="predicted"/>
<sequence length="68" mass="7673">MESASFRVRENFKCKSNQWQKGELICKKNRGKDNTTLQKEGGVIEGSHWVAGLVPHPFDQGGEILTKK</sequence>
<accession>A0ABN6KKI7</accession>
<name>A0ABN6KKI7_9LEPT</name>
<gene>
    <name evidence="1" type="ORF">LPTSP3_g27570</name>
</gene>
<keyword evidence="2" id="KW-1185">Reference proteome</keyword>
<dbReference type="Proteomes" id="UP000245263">
    <property type="component" value="Chromosome 1"/>
</dbReference>
<organism evidence="1 2">
    <name type="scientific">Leptospira kobayashii</name>
    <dbReference type="NCBI Taxonomy" id="1917830"/>
    <lineage>
        <taxon>Bacteria</taxon>
        <taxon>Pseudomonadati</taxon>
        <taxon>Spirochaetota</taxon>
        <taxon>Spirochaetia</taxon>
        <taxon>Leptospirales</taxon>
        <taxon>Leptospiraceae</taxon>
        <taxon>Leptospira</taxon>
    </lineage>
</organism>
<protein>
    <submittedName>
        <fullName evidence="1">Uncharacterized protein</fullName>
    </submittedName>
</protein>
<dbReference type="EMBL" id="AP025028">
    <property type="protein sequence ID" value="BDA79827.1"/>
    <property type="molecule type" value="Genomic_DNA"/>
</dbReference>
<evidence type="ECO:0000313" key="1">
    <source>
        <dbReference type="EMBL" id="BDA79827.1"/>
    </source>
</evidence>